<comment type="caution">
    <text evidence="3">The sequence shown here is derived from an EMBL/GenBank/DDBJ whole genome shotgun (WGS) entry which is preliminary data.</text>
</comment>
<protein>
    <recommendedName>
        <fullName evidence="2">Secretion system C-terminal sorting domain-containing protein</fullName>
    </recommendedName>
</protein>
<dbReference type="EMBL" id="BJXC01000026">
    <property type="protein sequence ID" value="GEM53261.1"/>
    <property type="molecule type" value="Genomic_DNA"/>
</dbReference>
<dbReference type="AlphaFoldDB" id="A0A511NM14"/>
<dbReference type="OrthoDB" id="1165066at2"/>
<sequence>MKKLFSFLLIFFLGIYVFAQSFLPTYDSKTGTLKFNSLQELNSFIDYYSVEERESQLTSIINNFKILGFKSLLDESWRLQQYSEGLIEIPNEDIEEDIYIADDRLAMLLNSNRELIVNNQFYLYNDVGVFFSNTTNIQSLKNEVVSANLMGKSSLINELTKKETVLHNNLPVYALNSNVYFFPFDYKNSVTYHSEFIGENKGGTPSNVLNPYNLVSCEFDDSGFFESLLPGSSEKCIDHFEDKKRIVTKFSNQNYLIFSSAYAKVKSQEKKKFIINYWNKTKYADFLELGLSNVALKYPKQLPSLPTQARNANIVIRNNFSGSIISNNGLDFKYDPKNFFDNWPFKRDIVNYEIYYFAGSTKVDSKVLNNLIKTGIDQLIRVTGKSFEDLFSSTNNTKVGMAIDTPDGIYFVNYGNKIRKYNTDKIEYTWDFNFLISYKANAENPFSGNFNIFNSKTYEVIDLDMYGAAKYNGIMRGRRIFSEKEVIKTSKKDSDKDGVQDDQDACINQFGLAKNNGCPAGILKNTVLFNDRFNEPNNYLGGCENLEIKSVEYPNIMRNLQGMNSINLNIPAGKQIKIKGDSEIKIKPNNNRITLSINPNICNIQNVSTLTKTLLTDNSTISETKTTQNDFTISPNPTSSQVQINSTVGINEWFVYDINAKVVLSGNNKNTNTLKVNLHSLASGLYYFKFTDTTGTLHEKTIIKK</sequence>
<dbReference type="NCBIfam" id="TIGR04183">
    <property type="entry name" value="Por_Secre_tail"/>
    <property type="match status" value="1"/>
</dbReference>
<feature type="domain" description="Secretion system C-terminal sorting" evidence="2">
    <location>
        <begin position="633"/>
        <end position="703"/>
    </location>
</feature>
<keyword evidence="4" id="KW-1185">Reference proteome</keyword>
<dbReference type="Proteomes" id="UP000321245">
    <property type="component" value="Unassembled WGS sequence"/>
</dbReference>
<evidence type="ECO:0000313" key="3">
    <source>
        <dbReference type="EMBL" id="GEM53261.1"/>
    </source>
</evidence>
<name>A0A511NM14_9FLAO</name>
<evidence type="ECO:0000259" key="2">
    <source>
        <dbReference type="Pfam" id="PF18962"/>
    </source>
</evidence>
<dbReference type="STRING" id="1218108.GCA_000382425_02012"/>
<dbReference type="InterPro" id="IPR026444">
    <property type="entry name" value="Secre_tail"/>
</dbReference>
<gene>
    <name evidence="3" type="ORF">EB1_30510</name>
</gene>
<dbReference type="GeneID" id="84650172"/>
<reference evidence="3 4" key="1">
    <citation type="submission" date="2019-07" db="EMBL/GenBank/DDBJ databases">
        <title>Whole genome shotgun sequence of Empedobacter brevis NBRC 14943.</title>
        <authorList>
            <person name="Hosoyama A."/>
            <person name="Uohara A."/>
            <person name="Ohji S."/>
            <person name="Ichikawa N."/>
        </authorList>
    </citation>
    <scope>NUCLEOTIDE SEQUENCE [LARGE SCALE GENOMIC DNA]</scope>
    <source>
        <strain evidence="3 4">NBRC 14943</strain>
    </source>
</reference>
<dbReference type="RefSeq" id="WP_019975501.1">
    <property type="nucleotide sequence ID" value="NZ_BJXC01000026.1"/>
</dbReference>
<organism evidence="3 4">
    <name type="scientific">Empedobacter brevis NBRC 14943 = ATCC 43319</name>
    <dbReference type="NCBI Taxonomy" id="1218108"/>
    <lineage>
        <taxon>Bacteria</taxon>
        <taxon>Pseudomonadati</taxon>
        <taxon>Bacteroidota</taxon>
        <taxon>Flavobacteriia</taxon>
        <taxon>Flavobacteriales</taxon>
        <taxon>Weeksellaceae</taxon>
        <taxon>Empedobacter</taxon>
    </lineage>
</organism>
<proteinExistence type="predicted"/>
<keyword evidence="1" id="KW-0732">Signal</keyword>
<dbReference type="Pfam" id="PF18962">
    <property type="entry name" value="Por_Secre_tail"/>
    <property type="match status" value="1"/>
</dbReference>
<accession>A0A511NM14</accession>
<evidence type="ECO:0000313" key="4">
    <source>
        <dbReference type="Proteomes" id="UP000321245"/>
    </source>
</evidence>
<evidence type="ECO:0000256" key="1">
    <source>
        <dbReference type="ARBA" id="ARBA00022729"/>
    </source>
</evidence>